<sequence>MIKPMMIAIDLIMIAFFVQGGYKELADTNTRMINWIENTWSGDLGTV</sequence>
<reference evidence="1 3" key="1">
    <citation type="journal article" date="2019" name="Nat. Med.">
        <title>A library of human gut bacterial isolates paired with longitudinal multiomics data enables mechanistic microbiome research.</title>
        <authorList>
            <person name="Poyet M."/>
            <person name="Groussin M."/>
            <person name="Gibbons S.M."/>
            <person name="Avila-Pacheco J."/>
            <person name="Jiang X."/>
            <person name="Kearney S.M."/>
            <person name="Perrotta A.R."/>
            <person name="Berdy B."/>
            <person name="Zhao S."/>
            <person name="Lieberman T.D."/>
            <person name="Swanson P.K."/>
            <person name="Smith M."/>
            <person name="Roesemann S."/>
            <person name="Alexander J.E."/>
            <person name="Rich S.A."/>
            <person name="Livny J."/>
            <person name="Vlamakis H."/>
            <person name="Clish C."/>
            <person name="Bullock K."/>
            <person name="Deik A."/>
            <person name="Scott J."/>
            <person name="Pierce K.A."/>
            <person name="Xavier R.J."/>
            <person name="Alm E.J."/>
        </authorList>
    </citation>
    <scope>NUCLEOTIDE SEQUENCE [LARGE SCALE GENOMIC DNA]</scope>
    <source>
        <strain evidence="2">BIOML-A179</strain>
        <strain evidence="1 3">BIOML-A198</strain>
    </source>
</reference>
<dbReference type="AlphaFoldDB" id="A0A6G2CJ08"/>
<accession>A0A6G2CJ08</accession>
<proteinExistence type="predicted"/>
<dbReference type="EMBL" id="WMQE01000031">
    <property type="protein sequence ID" value="MTK22172.1"/>
    <property type="molecule type" value="Genomic_DNA"/>
</dbReference>
<evidence type="ECO:0000313" key="2">
    <source>
        <dbReference type="EMBL" id="MTL94027.1"/>
    </source>
</evidence>
<organism evidence="1 3">
    <name type="scientific">Turicibacter sanguinis</name>
    <dbReference type="NCBI Taxonomy" id="154288"/>
    <lineage>
        <taxon>Bacteria</taxon>
        <taxon>Bacillati</taxon>
        <taxon>Bacillota</taxon>
        <taxon>Erysipelotrichia</taxon>
        <taxon>Erysipelotrichales</taxon>
        <taxon>Turicibacteraceae</taxon>
        <taxon>Turicibacter</taxon>
    </lineage>
</organism>
<dbReference type="GeneID" id="60059470"/>
<dbReference type="EMBL" id="WMQV01000009">
    <property type="protein sequence ID" value="MTL94027.1"/>
    <property type="molecule type" value="Genomic_DNA"/>
</dbReference>
<name>A0A6G2CJ08_9FIRM</name>
<protein>
    <submittedName>
        <fullName evidence="1">Uncharacterized protein</fullName>
    </submittedName>
</protein>
<comment type="caution">
    <text evidence="1">The sequence shown here is derived from an EMBL/GenBank/DDBJ whole genome shotgun (WGS) entry which is preliminary data.</text>
</comment>
<dbReference type="RefSeq" id="WP_155222991.1">
    <property type="nucleotide sequence ID" value="NZ_CAUWFM010000013.1"/>
</dbReference>
<dbReference type="Proteomes" id="UP000487649">
    <property type="component" value="Unassembled WGS sequence"/>
</dbReference>
<evidence type="ECO:0000313" key="1">
    <source>
        <dbReference type="EMBL" id="MTK22172.1"/>
    </source>
</evidence>
<evidence type="ECO:0000313" key="3">
    <source>
        <dbReference type="Proteomes" id="UP000487649"/>
    </source>
</evidence>
<gene>
    <name evidence="2" type="ORF">GMA64_05775</name>
    <name evidence="1" type="ORF">GMA92_12200</name>
</gene>